<keyword evidence="2" id="KW-1185">Reference proteome</keyword>
<dbReference type="InterPro" id="IPR023214">
    <property type="entry name" value="HAD_sf"/>
</dbReference>
<organism evidence="1 2">
    <name type="scientific">Lentinula detonsa</name>
    <dbReference type="NCBI Taxonomy" id="2804962"/>
    <lineage>
        <taxon>Eukaryota</taxon>
        <taxon>Fungi</taxon>
        <taxon>Dikarya</taxon>
        <taxon>Basidiomycota</taxon>
        <taxon>Agaricomycotina</taxon>
        <taxon>Agaricomycetes</taxon>
        <taxon>Agaricomycetidae</taxon>
        <taxon>Agaricales</taxon>
        <taxon>Marasmiineae</taxon>
        <taxon>Omphalotaceae</taxon>
        <taxon>Lentinula</taxon>
    </lineage>
</organism>
<evidence type="ECO:0000313" key="2">
    <source>
        <dbReference type="Proteomes" id="UP001142393"/>
    </source>
</evidence>
<gene>
    <name evidence="1" type="ORF">DFH05DRAFT_572486</name>
</gene>
<protein>
    <submittedName>
        <fullName evidence="1">HAD phosphatase</fullName>
    </submittedName>
</protein>
<comment type="caution">
    <text evidence="1">The sequence shown here is derived from an EMBL/GenBank/DDBJ whole genome shotgun (WGS) entry which is preliminary data.</text>
</comment>
<dbReference type="InterPro" id="IPR027706">
    <property type="entry name" value="PGP_Pase"/>
</dbReference>
<dbReference type="AlphaFoldDB" id="A0A9W8P7T5"/>
<sequence>MRLNVPGILAPLQFIVNPRIIVPSLLVKDIRHLDFHALKRAGYRGAIFDKDNCLTLPKQDTIVPEIEEAWKECRTVFGEGNVLVVSNTAGAHVDAGGIQAESVRYHLGVPVLFHTSFKPAYSCVKQIRSYFHSLPNPIKDNELIIVGDRLFTDIVLASRLREKAWTDRFWLPPYSNSAPTSTPPVGTDSSQPLSNPLTARTSLGVWTTGLWVKEATIMRFCERNLLEAVRKWLIAPAEAQSKSRKGGKTSPAESIEYDEDPLIRTFVRDIPPPPDSQKRSILRRIADSFQGVQFRRSN</sequence>
<reference evidence="1 2" key="1">
    <citation type="journal article" date="2023" name="Proc. Natl. Acad. Sci. U.S.A.">
        <title>A global phylogenomic analysis of the shiitake genus Lentinula.</title>
        <authorList>
            <person name="Sierra-Patev S."/>
            <person name="Min B."/>
            <person name="Naranjo-Ortiz M."/>
            <person name="Looney B."/>
            <person name="Konkel Z."/>
            <person name="Slot J.C."/>
            <person name="Sakamoto Y."/>
            <person name="Steenwyk J.L."/>
            <person name="Rokas A."/>
            <person name="Carro J."/>
            <person name="Camarero S."/>
            <person name="Ferreira P."/>
            <person name="Molpeceres G."/>
            <person name="Ruiz-Duenas F.J."/>
            <person name="Serrano A."/>
            <person name="Henrissat B."/>
            <person name="Drula E."/>
            <person name="Hughes K.W."/>
            <person name="Mata J.L."/>
            <person name="Ishikawa N.K."/>
            <person name="Vargas-Isla R."/>
            <person name="Ushijima S."/>
            <person name="Smith C.A."/>
            <person name="Donoghue J."/>
            <person name="Ahrendt S."/>
            <person name="Andreopoulos W."/>
            <person name="He G."/>
            <person name="LaButti K."/>
            <person name="Lipzen A."/>
            <person name="Ng V."/>
            <person name="Riley R."/>
            <person name="Sandor L."/>
            <person name="Barry K."/>
            <person name="Martinez A.T."/>
            <person name="Xiao Y."/>
            <person name="Gibbons J.G."/>
            <person name="Terashima K."/>
            <person name="Grigoriev I.V."/>
            <person name="Hibbett D."/>
        </authorList>
    </citation>
    <scope>NUCLEOTIDE SEQUENCE [LARGE SCALE GENOMIC DNA]</scope>
    <source>
        <strain evidence="1 2">TFB7810</strain>
    </source>
</reference>
<evidence type="ECO:0000313" key="1">
    <source>
        <dbReference type="EMBL" id="KAJ3748560.1"/>
    </source>
</evidence>
<dbReference type="Pfam" id="PF09419">
    <property type="entry name" value="PGP_phosphatase"/>
    <property type="match status" value="1"/>
</dbReference>
<dbReference type="Gene3D" id="3.40.50.1000">
    <property type="entry name" value="HAD superfamily/HAD-like"/>
    <property type="match status" value="1"/>
</dbReference>
<dbReference type="Proteomes" id="UP001142393">
    <property type="component" value="Unassembled WGS sequence"/>
</dbReference>
<accession>A0A9W8P7T5</accession>
<dbReference type="GO" id="GO:0008962">
    <property type="term" value="F:phosphatidylglycerophosphatase activity"/>
    <property type="evidence" value="ECO:0007669"/>
    <property type="project" value="InterPro"/>
</dbReference>
<dbReference type="EMBL" id="JANVFU010000002">
    <property type="protein sequence ID" value="KAJ3748560.1"/>
    <property type="molecule type" value="Genomic_DNA"/>
</dbReference>
<name>A0A9W8P7T5_9AGAR</name>
<proteinExistence type="predicted"/>